<dbReference type="Proteomes" id="UP000509568">
    <property type="component" value="Chromosome"/>
</dbReference>
<accession>A0A7D5GY09</accession>
<dbReference type="AlphaFoldDB" id="A0A7D5GY09"/>
<protein>
    <submittedName>
        <fullName evidence="1">Uncharacterized protein</fullName>
    </submittedName>
</protein>
<evidence type="ECO:0000313" key="1">
    <source>
        <dbReference type="EMBL" id="QKZ02405.1"/>
    </source>
</evidence>
<dbReference type="KEGG" id="pez:HWQ56_00790"/>
<proteinExistence type="predicted"/>
<dbReference type="RefSeq" id="WP_176569555.1">
    <property type="nucleotide sequence ID" value="NZ_CP056030.1"/>
</dbReference>
<organism evidence="1 2">
    <name type="scientific">Pseudomonas eucalypticola</name>
    <dbReference type="NCBI Taxonomy" id="2599595"/>
    <lineage>
        <taxon>Bacteria</taxon>
        <taxon>Pseudomonadati</taxon>
        <taxon>Pseudomonadota</taxon>
        <taxon>Gammaproteobacteria</taxon>
        <taxon>Pseudomonadales</taxon>
        <taxon>Pseudomonadaceae</taxon>
        <taxon>Pseudomonas</taxon>
    </lineage>
</organism>
<reference evidence="1 2" key="1">
    <citation type="submission" date="2020-06" db="EMBL/GenBank/DDBJ databases">
        <title>Pseudomonas eucalypticola sp. nov., an endophyte of Eucalyptus dunnii leaves with biocontrol ability of eucalyptus leaf blight.</title>
        <authorList>
            <person name="Liu Y."/>
            <person name="Song Z."/>
            <person name="Zeng H."/>
            <person name="Lu M."/>
            <person name="Wang X."/>
            <person name="Lian X."/>
            <person name="Zhang Q."/>
        </authorList>
    </citation>
    <scope>NUCLEOTIDE SEQUENCE [LARGE SCALE GENOMIC DNA]</scope>
    <source>
        <strain evidence="1 2">NP-1</strain>
    </source>
</reference>
<name>A0A7D5GY09_9PSED</name>
<sequence length="173" mass="19805">MRFECDVDVDFNGIVMFVYPKLADLFEGGVQPGQNVLRAFTTTDKGDEVLDKGVALPIMGVDDGTYRLRIFIDEAPCKERREVVFEDEYFYLNVVGGLYVADMAVLWDWEEFTGWTLLPVPTGMYRVSVAGVHLYNEVNDVDYGFDICLQTVSEPFHRTIEPRSDSRLIKIIR</sequence>
<keyword evidence="2" id="KW-1185">Reference proteome</keyword>
<evidence type="ECO:0000313" key="2">
    <source>
        <dbReference type="Proteomes" id="UP000509568"/>
    </source>
</evidence>
<gene>
    <name evidence="1" type="ORF">HWQ56_00790</name>
</gene>
<dbReference type="EMBL" id="CP056030">
    <property type="protein sequence ID" value="QKZ02405.1"/>
    <property type="molecule type" value="Genomic_DNA"/>
</dbReference>